<dbReference type="EMBL" id="MT631652">
    <property type="protein sequence ID" value="QNO56313.1"/>
    <property type="molecule type" value="Genomic_DNA"/>
</dbReference>
<proteinExistence type="predicted"/>
<reference evidence="1" key="1">
    <citation type="submission" date="2020-06" db="EMBL/GenBank/DDBJ databases">
        <title>Unique genomic features of the anaerobic methanotrophic archaea.</title>
        <authorList>
            <person name="Chadwick G.L."/>
            <person name="Skennerton C.T."/>
            <person name="Laso-Perez R."/>
            <person name="Leu A.O."/>
            <person name="Speth D.R."/>
            <person name="Yu H."/>
            <person name="Morgan-Lang C."/>
            <person name="Hatzenpichler R."/>
            <person name="Goudeau D."/>
            <person name="Malmstrom R."/>
            <person name="Brazelton W.J."/>
            <person name="Woyke T."/>
            <person name="Hallam S.J."/>
            <person name="Tyson G.W."/>
            <person name="Wegener G."/>
            <person name="Boetius A."/>
            <person name="Orphan V."/>
        </authorList>
    </citation>
    <scope>NUCLEOTIDE SEQUENCE</scope>
</reference>
<protein>
    <submittedName>
        <fullName evidence="1">Uncharacterized protein</fullName>
    </submittedName>
</protein>
<organism evidence="1">
    <name type="scientific">Candidatus Methanophaga sp. ANME-1 ERB7</name>
    <dbReference type="NCBI Taxonomy" id="2759913"/>
    <lineage>
        <taxon>Archaea</taxon>
        <taxon>Methanobacteriati</taxon>
        <taxon>Methanobacteriota</taxon>
        <taxon>Stenosarchaea group</taxon>
        <taxon>Methanomicrobia</taxon>
        <taxon>Candidatus Methanophagales</taxon>
        <taxon>Candidatus Methanophagaceae</taxon>
        <taxon>Candidatus Methanophaga</taxon>
    </lineage>
</organism>
<sequence length="52" mass="6530">MHELQNKYHETRMDRDKEFYERQIRIVDAQIDRLVYDLYGLTEEEVRVVEEK</sequence>
<dbReference type="AlphaFoldDB" id="A0A7G9Z7S9"/>
<evidence type="ECO:0000313" key="1">
    <source>
        <dbReference type="EMBL" id="QNO56313.1"/>
    </source>
</evidence>
<gene>
    <name evidence="1" type="ORF">HFIEAGJK_00030</name>
</gene>
<accession>A0A7G9Z7S9</accession>
<name>A0A7G9Z7S9_9EURY</name>